<dbReference type="InterPro" id="IPR023393">
    <property type="entry name" value="START-like_dom_sf"/>
</dbReference>
<feature type="chain" id="PRO_5040978480" evidence="13">
    <location>
        <begin position="23"/>
        <end position="419"/>
    </location>
</feature>
<proteinExistence type="inferred from homology"/>
<dbReference type="Gene3D" id="3.30.530.20">
    <property type="match status" value="1"/>
</dbReference>
<evidence type="ECO:0000256" key="12">
    <source>
        <dbReference type="SAM" id="Phobius"/>
    </source>
</evidence>
<dbReference type="InterPro" id="IPR005282">
    <property type="entry name" value="LC_transporter"/>
</dbReference>
<accession>A0A9W8YD68</accession>
<feature type="transmembrane region" description="Helical" evidence="12">
    <location>
        <begin position="334"/>
        <end position="353"/>
    </location>
</feature>
<dbReference type="Gene3D" id="1.20.1280.290">
    <property type="match status" value="2"/>
</dbReference>
<comment type="caution">
    <text evidence="14">The sequence shown here is derived from an EMBL/GenBank/DDBJ whole genome shotgun (WGS) entry which is preliminary data.</text>
</comment>
<evidence type="ECO:0000256" key="5">
    <source>
        <dbReference type="ARBA" id="ARBA00022737"/>
    </source>
</evidence>
<keyword evidence="8 12" id="KW-0472">Membrane</keyword>
<evidence type="ECO:0000313" key="14">
    <source>
        <dbReference type="EMBL" id="KAJ4374219.1"/>
    </source>
</evidence>
<dbReference type="GO" id="GO:0005774">
    <property type="term" value="C:vacuolar membrane"/>
    <property type="evidence" value="ECO:0007669"/>
    <property type="project" value="TreeGrafter"/>
</dbReference>
<protein>
    <submittedName>
        <fullName evidence="14">Uncharacterized protein</fullName>
    </submittedName>
</protein>
<dbReference type="Pfam" id="PF04193">
    <property type="entry name" value="PQ-loop"/>
    <property type="match status" value="2"/>
</dbReference>
<comment type="catalytic activity">
    <reaction evidence="10">
        <text>L-cystine(out) + H(+)(out) = L-cystine(in) + H(+)(in)</text>
        <dbReference type="Rhea" id="RHEA:66172"/>
        <dbReference type="ChEBI" id="CHEBI:15378"/>
        <dbReference type="ChEBI" id="CHEBI:35491"/>
    </reaction>
    <physiologicalReaction direction="left-to-right" evidence="10">
        <dbReference type="Rhea" id="RHEA:66173"/>
    </physiologicalReaction>
</comment>
<dbReference type="OrthoDB" id="75720at2759"/>
<keyword evidence="13" id="KW-0732">Signal</keyword>
<feature type="transmembrane region" description="Helical" evidence="12">
    <location>
        <begin position="373"/>
        <end position="392"/>
    </location>
</feature>
<evidence type="ECO:0000256" key="6">
    <source>
        <dbReference type="ARBA" id="ARBA00022847"/>
    </source>
</evidence>
<name>A0A9W8YD68_9PLEO</name>
<evidence type="ECO:0000256" key="13">
    <source>
        <dbReference type="SAM" id="SignalP"/>
    </source>
</evidence>
<dbReference type="EMBL" id="JAPEUY010000004">
    <property type="protein sequence ID" value="KAJ4374219.1"/>
    <property type="molecule type" value="Genomic_DNA"/>
</dbReference>
<evidence type="ECO:0000256" key="8">
    <source>
        <dbReference type="ARBA" id="ARBA00023136"/>
    </source>
</evidence>
<dbReference type="AlphaFoldDB" id="A0A9W8YD68"/>
<feature type="compositionally biased region" description="Acidic residues" evidence="11">
    <location>
        <begin position="400"/>
        <end position="410"/>
    </location>
</feature>
<sequence>MLLFSSMRVILILAFLVITALSEYTNLPDVPPGIFNASTRIEIHSTTTAAWNALTNFPDYADWNPFVRAAIVVSPQNLTLPEQYPVESNHLFMRTQIPPLPLPVNSSTPDNPLNTEFAYELITHVQPDLGRLAWKYTPEALLQSQRWQAISDLGNGTLLYESREVFNGPLASVLKATLGESLQKGFDAQGQGLKLLLEGGANSELVAFAKAISRVLGWAYFLCWSGSFYPQPISNYFRKSTTGLAIDFPTLNVLGFICYTVNTAAFLYSPTIREQYADRHPDSPETTVRFNDFLFAAHGAVYTLGYVKLLTVLVKYIPQAWVNYKRKSTIGWSIYPMLLDFAGGWLSLAQLVIDSSLQNDWSGVTGNPVKFGLGNITIVFDIVFILQHYVLYRHPKKQIEDEEEDWESEREELISERHD</sequence>
<evidence type="ECO:0000256" key="1">
    <source>
        <dbReference type="ARBA" id="ARBA00004155"/>
    </source>
</evidence>
<dbReference type="PANTHER" id="PTHR13131:SF5">
    <property type="entry name" value="CYSTINOSIN"/>
    <property type="match status" value="1"/>
</dbReference>
<dbReference type="GO" id="GO:0015293">
    <property type="term" value="F:symporter activity"/>
    <property type="evidence" value="ECO:0007669"/>
    <property type="project" value="UniProtKB-KW"/>
</dbReference>
<keyword evidence="3" id="KW-0813">Transport</keyword>
<evidence type="ECO:0000256" key="2">
    <source>
        <dbReference type="ARBA" id="ARBA00006855"/>
    </source>
</evidence>
<dbReference type="PANTHER" id="PTHR13131">
    <property type="entry name" value="CYSTINOSIN"/>
    <property type="match status" value="1"/>
</dbReference>
<evidence type="ECO:0000256" key="4">
    <source>
        <dbReference type="ARBA" id="ARBA00022692"/>
    </source>
</evidence>
<keyword evidence="4 12" id="KW-0812">Transmembrane</keyword>
<dbReference type="GO" id="GO:0000324">
    <property type="term" value="C:fungal-type vacuole"/>
    <property type="evidence" value="ECO:0007669"/>
    <property type="project" value="TreeGrafter"/>
</dbReference>
<keyword evidence="7 12" id="KW-1133">Transmembrane helix</keyword>
<dbReference type="GO" id="GO:0015184">
    <property type="term" value="F:L-cystine transmembrane transporter activity"/>
    <property type="evidence" value="ECO:0007669"/>
    <property type="project" value="TreeGrafter"/>
</dbReference>
<comment type="subcellular location">
    <subcellularLocation>
        <location evidence="1">Lysosome membrane</location>
        <topology evidence="1">Multi-pass membrane protein</topology>
    </subcellularLocation>
</comment>
<evidence type="ECO:0000256" key="9">
    <source>
        <dbReference type="ARBA" id="ARBA00023228"/>
    </source>
</evidence>
<feature type="region of interest" description="Disordered" evidence="11">
    <location>
        <begin position="400"/>
        <end position="419"/>
    </location>
</feature>
<comment type="similarity">
    <text evidence="2">Belongs to the cystinosin family.</text>
</comment>
<dbReference type="SMART" id="SM00679">
    <property type="entry name" value="CTNS"/>
    <property type="match status" value="2"/>
</dbReference>
<feature type="transmembrane region" description="Helical" evidence="12">
    <location>
        <begin position="293"/>
        <end position="314"/>
    </location>
</feature>
<evidence type="ECO:0000256" key="10">
    <source>
        <dbReference type="ARBA" id="ARBA00048473"/>
    </source>
</evidence>
<dbReference type="SUPFAM" id="SSF55961">
    <property type="entry name" value="Bet v1-like"/>
    <property type="match status" value="1"/>
</dbReference>
<evidence type="ECO:0000256" key="3">
    <source>
        <dbReference type="ARBA" id="ARBA00022448"/>
    </source>
</evidence>
<keyword evidence="9" id="KW-0458">Lysosome</keyword>
<dbReference type="InterPro" id="IPR006603">
    <property type="entry name" value="PQ-loop_rpt"/>
</dbReference>
<dbReference type="FunFam" id="1.20.1280.290:FF:000016">
    <property type="entry name" value="Cystinosin homolog"/>
    <property type="match status" value="1"/>
</dbReference>
<organism evidence="14 15">
    <name type="scientific">Neocucurbitaria cava</name>
    <dbReference type="NCBI Taxonomy" id="798079"/>
    <lineage>
        <taxon>Eukaryota</taxon>
        <taxon>Fungi</taxon>
        <taxon>Dikarya</taxon>
        <taxon>Ascomycota</taxon>
        <taxon>Pezizomycotina</taxon>
        <taxon>Dothideomycetes</taxon>
        <taxon>Pleosporomycetidae</taxon>
        <taxon>Pleosporales</taxon>
        <taxon>Pleosporineae</taxon>
        <taxon>Cucurbitariaceae</taxon>
        <taxon>Neocucurbitaria</taxon>
    </lineage>
</organism>
<dbReference type="CDD" id="cd07822">
    <property type="entry name" value="SRPBCC_4"/>
    <property type="match status" value="1"/>
</dbReference>
<feature type="signal peptide" evidence="13">
    <location>
        <begin position="1"/>
        <end position="22"/>
    </location>
</feature>
<keyword evidence="6" id="KW-0769">Symport</keyword>
<evidence type="ECO:0000256" key="7">
    <source>
        <dbReference type="ARBA" id="ARBA00022989"/>
    </source>
</evidence>
<reference evidence="14" key="1">
    <citation type="submission" date="2022-10" db="EMBL/GenBank/DDBJ databases">
        <title>Tapping the CABI collections for fungal endophytes: first genome assemblies for Collariella, Neodidymelliopsis, Ascochyta clinopodiicola, Didymella pomorum, Didymosphaeria variabile, Neocosmospora piperis and Neocucurbitaria cava.</title>
        <authorList>
            <person name="Hill R."/>
        </authorList>
    </citation>
    <scope>NUCLEOTIDE SEQUENCE</scope>
    <source>
        <strain evidence="14">IMI 356814</strain>
    </source>
</reference>
<keyword evidence="5" id="KW-0677">Repeat</keyword>
<evidence type="ECO:0000256" key="11">
    <source>
        <dbReference type="SAM" id="MobiDB-lite"/>
    </source>
</evidence>
<dbReference type="Proteomes" id="UP001140560">
    <property type="component" value="Unassembled WGS sequence"/>
</dbReference>
<keyword evidence="15" id="KW-1185">Reference proteome</keyword>
<gene>
    <name evidence="14" type="ORF">N0V83_002960</name>
</gene>
<evidence type="ECO:0000313" key="15">
    <source>
        <dbReference type="Proteomes" id="UP001140560"/>
    </source>
</evidence>